<evidence type="ECO:0000259" key="4">
    <source>
        <dbReference type="Pfam" id="PF01551"/>
    </source>
</evidence>
<evidence type="ECO:0000256" key="2">
    <source>
        <dbReference type="SAM" id="Coils"/>
    </source>
</evidence>
<dbReference type="GO" id="GO:0004222">
    <property type="term" value="F:metalloendopeptidase activity"/>
    <property type="evidence" value="ECO:0007669"/>
    <property type="project" value="TreeGrafter"/>
</dbReference>
<dbReference type="Gene3D" id="2.70.70.10">
    <property type="entry name" value="Glucose Permease (Domain IIA)"/>
    <property type="match status" value="1"/>
</dbReference>
<keyword evidence="3" id="KW-0812">Transmembrane</keyword>
<sequence>MKNRLIITVSDINGTKSYNVHQFIKKSVKILIPLILLILGGSFWFISTLKDDIDEIKQEKEQKIKILEERENKLKAQNSMYSMQIKDKIKDIDELGSKLDDIEELIGIKGDDTATLIQRATLARMDMKQKTFMLQIIPSGSPLTDFHVTASYGYRIHPVTKTKKFHRGIDLRAKMRTPVHATADGVVKYVQNRDRGGFGKVVMVLHNYGFETVYAHLNRTKVKVGDVIRKGQIIGLSGNSGRSTGPHLHYEIKYATKILNPWHFIKWNIKNYENIFQQQRRVEWESLVAMINGHKNKLEQQ</sequence>
<keyword evidence="1" id="KW-0732">Signal</keyword>
<keyword evidence="3" id="KW-1133">Transmembrane helix</keyword>
<feature type="transmembrane region" description="Helical" evidence="3">
    <location>
        <begin position="30"/>
        <end position="47"/>
    </location>
</feature>
<dbReference type="InterPro" id="IPR050570">
    <property type="entry name" value="Cell_wall_metabolism_enzyme"/>
</dbReference>
<evidence type="ECO:0000313" key="5">
    <source>
        <dbReference type="EMBL" id="RXJ57558.1"/>
    </source>
</evidence>
<dbReference type="PANTHER" id="PTHR21666:SF289">
    <property type="entry name" value="L-ALA--D-GLU ENDOPEPTIDASE"/>
    <property type="match status" value="1"/>
</dbReference>
<proteinExistence type="predicted"/>
<dbReference type="OrthoDB" id="9815245at2"/>
<protein>
    <submittedName>
        <fullName evidence="5">Peptidase</fullName>
    </submittedName>
</protein>
<organism evidence="5 6">
    <name type="scientific">Candidatus Marinarcus aquaticus</name>
    <dbReference type="NCBI Taxonomy" id="2044504"/>
    <lineage>
        <taxon>Bacteria</taxon>
        <taxon>Pseudomonadati</taxon>
        <taxon>Campylobacterota</taxon>
        <taxon>Epsilonproteobacteria</taxon>
        <taxon>Campylobacterales</taxon>
        <taxon>Arcobacteraceae</taxon>
        <taxon>Candidatus Marinarcus</taxon>
    </lineage>
</organism>
<dbReference type="InterPro" id="IPR016047">
    <property type="entry name" value="M23ase_b-sheet_dom"/>
</dbReference>
<dbReference type="RefSeq" id="WP_128996129.1">
    <property type="nucleotide sequence ID" value="NZ_PDKN01000004.1"/>
</dbReference>
<dbReference type="AlphaFoldDB" id="A0A4Q0XPT3"/>
<keyword evidence="3" id="KW-0472">Membrane</keyword>
<feature type="coiled-coil region" evidence="2">
    <location>
        <begin position="46"/>
        <end position="105"/>
    </location>
</feature>
<dbReference type="EMBL" id="PDKN01000004">
    <property type="protein sequence ID" value="RXJ57558.1"/>
    <property type="molecule type" value="Genomic_DNA"/>
</dbReference>
<dbReference type="FunFam" id="2.70.70.10:FF:000006">
    <property type="entry name" value="M23 family peptidase"/>
    <property type="match status" value="1"/>
</dbReference>
<comment type="caution">
    <text evidence="5">The sequence shown here is derived from an EMBL/GenBank/DDBJ whole genome shotgun (WGS) entry which is preliminary data.</text>
</comment>
<evidence type="ECO:0000256" key="3">
    <source>
        <dbReference type="SAM" id="Phobius"/>
    </source>
</evidence>
<dbReference type="Proteomes" id="UP000290657">
    <property type="component" value="Unassembled WGS sequence"/>
</dbReference>
<evidence type="ECO:0000313" key="6">
    <source>
        <dbReference type="Proteomes" id="UP000290657"/>
    </source>
</evidence>
<dbReference type="SUPFAM" id="SSF51261">
    <property type="entry name" value="Duplicated hybrid motif"/>
    <property type="match status" value="1"/>
</dbReference>
<feature type="domain" description="M23ase beta-sheet core" evidence="4">
    <location>
        <begin position="164"/>
        <end position="261"/>
    </location>
</feature>
<reference evidence="5 6" key="1">
    <citation type="submission" date="2017-10" db="EMBL/GenBank/DDBJ databases">
        <title>Genomics of the genus Arcobacter.</title>
        <authorList>
            <person name="Perez-Cataluna A."/>
            <person name="Figueras M.J."/>
        </authorList>
    </citation>
    <scope>NUCLEOTIDE SEQUENCE [LARGE SCALE GENOMIC DNA]</scope>
    <source>
        <strain evidence="5 6">CECT 8987</strain>
    </source>
</reference>
<dbReference type="CDD" id="cd12797">
    <property type="entry name" value="M23_peptidase"/>
    <property type="match status" value="1"/>
</dbReference>
<dbReference type="PANTHER" id="PTHR21666">
    <property type="entry name" value="PEPTIDASE-RELATED"/>
    <property type="match status" value="1"/>
</dbReference>
<dbReference type="Pfam" id="PF01551">
    <property type="entry name" value="Peptidase_M23"/>
    <property type="match status" value="1"/>
</dbReference>
<accession>A0A4Q0XPT3</accession>
<evidence type="ECO:0000256" key="1">
    <source>
        <dbReference type="ARBA" id="ARBA00022729"/>
    </source>
</evidence>
<dbReference type="InterPro" id="IPR011055">
    <property type="entry name" value="Dup_hybrid_motif"/>
</dbReference>
<gene>
    <name evidence="5" type="ORF">CRV04_07030</name>
</gene>
<keyword evidence="6" id="KW-1185">Reference proteome</keyword>
<name>A0A4Q0XPT3_9BACT</name>
<keyword evidence="2" id="KW-0175">Coiled coil</keyword>